<dbReference type="InterPro" id="IPR019546">
    <property type="entry name" value="TAT_signal_bac_arc"/>
</dbReference>
<sequence length="41" mass="4488">MKISRRDFLKWSAATAVALNLELDMGKVNTVLAAEIDPSVI</sequence>
<dbReference type="NCBIfam" id="TIGR01409">
    <property type="entry name" value="TAT_signal_seq"/>
    <property type="match status" value="1"/>
</dbReference>
<dbReference type="PROSITE" id="PS51318">
    <property type="entry name" value="TAT"/>
    <property type="match status" value="1"/>
</dbReference>
<dbReference type="KEGG" id="cpas:Clopa_0032"/>
<protein>
    <submittedName>
        <fullName evidence="1">Protein exported by TAT pathway</fullName>
    </submittedName>
</protein>
<dbReference type="Proteomes" id="UP000013523">
    <property type="component" value="Chromosome"/>
</dbReference>
<accession>R4JXY6</accession>
<proteinExistence type="predicted"/>
<organism evidence="1 2">
    <name type="scientific">Clostridium pasteurianum BC1</name>
    <dbReference type="NCBI Taxonomy" id="86416"/>
    <lineage>
        <taxon>Bacteria</taxon>
        <taxon>Bacillati</taxon>
        <taxon>Bacillota</taxon>
        <taxon>Clostridia</taxon>
        <taxon>Eubacteriales</taxon>
        <taxon>Clostridiaceae</taxon>
        <taxon>Clostridium</taxon>
    </lineage>
</organism>
<keyword evidence="2" id="KW-1185">Reference proteome</keyword>
<evidence type="ECO:0000313" key="2">
    <source>
        <dbReference type="Proteomes" id="UP000013523"/>
    </source>
</evidence>
<dbReference type="HOGENOM" id="CLU_3268149_0_0_9"/>
<dbReference type="PATRIC" id="fig|86416.3.peg.24"/>
<dbReference type="EMBL" id="CP003261">
    <property type="protein sequence ID" value="AGK95138.1"/>
    <property type="molecule type" value="Genomic_DNA"/>
</dbReference>
<reference evidence="1 2" key="1">
    <citation type="submission" date="2012-01" db="EMBL/GenBank/DDBJ databases">
        <title>Complete sequence of chromosome of Clostridium pasteurianum BC1.</title>
        <authorList>
            <consortium name="US DOE Joint Genome Institute"/>
            <person name="Lucas S."/>
            <person name="Han J."/>
            <person name="Lapidus A."/>
            <person name="Cheng J.-F."/>
            <person name="Goodwin L."/>
            <person name="Pitluck S."/>
            <person name="Peters L."/>
            <person name="Mikhailova N."/>
            <person name="Teshima H."/>
            <person name="Detter J.C."/>
            <person name="Han C."/>
            <person name="Tapia R."/>
            <person name="Land M."/>
            <person name="Hauser L."/>
            <person name="Kyrpides N."/>
            <person name="Ivanova N."/>
            <person name="Pagani I."/>
            <person name="Dunn J."/>
            <person name="Taghavi S."/>
            <person name="Francis A."/>
            <person name="van der Lelie D."/>
            <person name="Woyke T."/>
        </authorList>
    </citation>
    <scope>NUCLEOTIDE SEQUENCE [LARGE SCALE GENOMIC DNA]</scope>
    <source>
        <strain evidence="1 2">BC1</strain>
    </source>
</reference>
<dbReference type="STRING" id="86416.Clopa_0032"/>
<dbReference type="Pfam" id="PF10518">
    <property type="entry name" value="TAT_signal"/>
    <property type="match status" value="1"/>
</dbReference>
<gene>
    <name evidence="1" type="ORF">Clopa_0032</name>
</gene>
<name>R4JXY6_CLOPA</name>
<dbReference type="InterPro" id="IPR006311">
    <property type="entry name" value="TAT_signal"/>
</dbReference>
<evidence type="ECO:0000313" key="1">
    <source>
        <dbReference type="EMBL" id="AGK95138.1"/>
    </source>
</evidence>
<dbReference type="AlphaFoldDB" id="R4JXY6"/>